<dbReference type="PANTHER" id="PTHR47685:SF1">
    <property type="entry name" value="MAGNESIUM TRANSPORT PROTEIN CORA"/>
    <property type="match status" value="1"/>
</dbReference>
<reference evidence="2 3" key="1">
    <citation type="journal article" date="2023" name="PLoS ONE">
        <title>Cytospora paraplurivora sp. nov. isolated from orchards with fruit tree decline syndrome in Ontario, Canada.</title>
        <authorList>
            <person name="Ilyukhin E."/>
            <person name="Nguyen H.D.T."/>
            <person name="Castle A.J."/>
            <person name="Ellouze W."/>
        </authorList>
    </citation>
    <scope>NUCLEOTIDE SEQUENCE [LARGE SCALE GENOMIC DNA]</scope>
    <source>
        <strain evidence="2 3">FDS-564</strain>
    </source>
</reference>
<feature type="region of interest" description="Disordered" evidence="1">
    <location>
        <begin position="483"/>
        <end position="537"/>
    </location>
</feature>
<comment type="caution">
    <text evidence="2">The sequence shown here is derived from an EMBL/GenBank/DDBJ whole genome shotgun (WGS) entry which is preliminary data.</text>
</comment>
<evidence type="ECO:0000256" key="1">
    <source>
        <dbReference type="SAM" id="MobiDB-lite"/>
    </source>
</evidence>
<proteinExistence type="predicted"/>
<dbReference type="AlphaFoldDB" id="A0AAN9YBH9"/>
<evidence type="ECO:0000313" key="2">
    <source>
        <dbReference type="EMBL" id="KAK7732540.1"/>
    </source>
</evidence>
<accession>A0AAN9YBH9</accession>
<sequence>MPYLHWDTARHQLKLSQALHKEDERYIKERRKNEQTSGGIRIRQRGLQRLHARSKEPGSAFRLENRPKGFDIQHTAAGAKSPKRSATGVFANIMKRHGRFGKLPLWSAFITDGAGRLIAGTELGQVLFDAAMMFEAMVTYQETSLIRKYLHSDLPLHPRRTLEQTNEWTLGLSWHASARDQVVHRATRPKQLDLFSAEPSISDWREFTHKIPRVMMIDQLWMWILDEKTIITCFPDHGDFNGHSHLKAPGIHKSVRESIMKSRRGHIHSVIDLSVVILGEIQISKASMGGISVSPNEDLIHIMQIFRQAIGDVARKHSFGAEQYWEWARIFSRLAHTDMNNGMSDLIVPFLDIGKEGELQGQIKSVVRDLDIMLRITFDQRDILEKYEKAVVHIAQNFNSVDMEPMHAETKSNIDVLDDMLPISIGIVAITYYMAFGSPFNMSRDLFRWFYIKCGMYRVFAPGDLKFSSLMNSFRGRSKKKEAAQEWERRHSEQLAKDAQDRRTATRHVAVVDHRQPSEAVPPETPVALQRPQKSPQTGMLAVYQNMNTSAGKRRTETIEMV</sequence>
<dbReference type="InterPro" id="IPR050829">
    <property type="entry name" value="CorA_MIT"/>
</dbReference>
<dbReference type="Proteomes" id="UP001320245">
    <property type="component" value="Unassembled WGS sequence"/>
</dbReference>
<protein>
    <submittedName>
        <fullName evidence="2">Uncharacterized protein</fullName>
    </submittedName>
</protein>
<gene>
    <name evidence="2" type="ORF">SLS53_008426</name>
</gene>
<evidence type="ECO:0000313" key="3">
    <source>
        <dbReference type="Proteomes" id="UP001320245"/>
    </source>
</evidence>
<dbReference type="EMBL" id="JAJSPL020000050">
    <property type="protein sequence ID" value="KAK7732540.1"/>
    <property type="molecule type" value="Genomic_DNA"/>
</dbReference>
<name>A0AAN9YBH9_9PEZI</name>
<organism evidence="2 3">
    <name type="scientific">Cytospora paraplurivora</name>
    <dbReference type="NCBI Taxonomy" id="2898453"/>
    <lineage>
        <taxon>Eukaryota</taxon>
        <taxon>Fungi</taxon>
        <taxon>Dikarya</taxon>
        <taxon>Ascomycota</taxon>
        <taxon>Pezizomycotina</taxon>
        <taxon>Sordariomycetes</taxon>
        <taxon>Sordariomycetidae</taxon>
        <taxon>Diaporthales</taxon>
        <taxon>Cytosporaceae</taxon>
        <taxon>Cytospora</taxon>
    </lineage>
</organism>
<feature type="compositionally biased region" description="Basic and acidic residues" evidence="1">
    <location>
        <begin position="483"/>
        <end position="517"/>
    </location>
</feature>
<keyword evidence="3" id="KW-1185">Reference proteome</keyword>
<dbReference type="PANTHER" id="PTHR47685">
    <property type="entry name" value="MAGNESIUM TRANSPORT PROTEIN CORA"/>
    <property type="match status" value="1"/>
</dbReference>